<keyword evidence="1" id="KW-0677">Repeat</keyword>
<sequence>MFRKPFSFLKKSESRDDADKKIPHQVDEGILKTLSPCSTNERTSSPDSSPVSSKCRDIKARDRQFSSSPDVYSQPAEAPDQDPLGLKVLYTPGRKRKVDVIFVHGVGGSSRMTWSKNRNLELFWPLKFLPFEPDINEARILTFGYNANFRPGSGKTKSSILDFAKDLLYDLKYANDESTLESNDLGMGEASPIARACVHSKANKVRIATDHLRSSLYGGPYCKGAGSQPDASQVSNFVNFEEYLAVTELPCEDYNFFRHRWTPGTCNWILAHGSFTSWLEDVNRRPRILWIHGDAGSGKSILASFVIDHLFQQGLPCHYFFIRFNDQKKKGLSMILRSLACQIARSTPGYADKLRLLETVATDLRTADFRSIWQWLYKQSLFQLDICRPLYWVIDGVDEADSPASVVKLLSDLHPISIPLRVLIVSRKTHEISSAFQKLGKQMPVEVIYTEGNRDDFRCYIDQEMDVVCEESYRDEVVAELLERACGNFLWIHLAVGKINRCHTKAAVEDALKYLPLGMEILYDRMAASIQAQPNVDDRALGQNILGWVTCAQRLLDVEELSDVLDNDGLLDIHRTIGDLCAGFVVVNTEGRVTMIHETAREYLMRSGGRAQPFFIDRKTTNDKLFKRCMLCLTDPNLRNRIRRNQLPALLSYATCSWFIHLSLGTVTHPDILDTVVKFLRGASVLTWISIAARRKELSVLAVASRYLSHVSHKLRSLNQEESLAHRQALDVIENWATDLIKVVGKFGKGLSQNPDSIYNLVPPFCPVDSILYQQFGHKNAKALKVSGFRGNSWDDCLARFSLEKGFMTSAIMATGSRILLLATRQTFSQVVIYSSVTFEEQRRIIHPERVSKVQVNDFGDLLVTYGFMTTRVWDMATGQCIKTVKNPKKLPDPHTLQFTENGKTLLVGTEERCIRSLSLESDSIEWQIKARIHEPMLVGTIVNFPKCSALSPDGKMIAYGYRGHPATVWKLDPPTLLGHCFINLDPTDMTRQKITWGEVFELSWHPSAESVFGLTQVGLLFKWDPYEEETSTKVESGGANLTVSRDGSLVATGDPIGKIKVYASEDLSLLYQLSSRDPVLQLSFSTDSRRLYDIRGVYGNIWEPNILVRLADNPEYPDHNSNTLSEAESLAKISLNVGHQFVYSSTVVALSGQPAGQLYCCGTDDGIAVLCDIASGKVCELQRVPRHMRVRLAAWSKDGTLLALLDDCRNLSVRRIAVDQNPPSWEVKHEFDLMMPRHGNDGRIRQLFFHPGGHELFAASPTALYRVILDSQSLVMSTLPPEMSTAKWMCHPTLFDYLLGFGTTRLHILSCMELREIQFYTYYPPRIRVEDPEATCLSQTFQNRDEFNSGDEEVGRLVSSVNSPFILLKISSLALTSQFESQYLVFTITDIYPNGTSDNIDGTALHIVASEHRISHT</sequence>
<dbReference type="SUPFAM" id="SSF52540">
    <property type="entry name" value="P-loop containing nucleoside triphosphate hydrolases"/>
    <property type="match status" value="1"/>
</dbReference>
<proteinExistence type="predicted"/>
<evidence type="ECO:0008006" key="7">
    <source>
        <dbReference type="Google" id="ProtNLM"/>
    </source>
</evidence>
<evidence type="ECO:0000256" key="2">
    <source>
        <dbReference type="SAM" id="MobiDB-lite"/>
    </source>
</evidence>
<reference evidence="5" key="1">
    <citation type="submission" date="2023-03" db="EMBL/GenBank/DDBJ databases">
        <title>Emydomyces testavorans Genome Sequence.</title>
        <authorList>
            <person name="Hoyer L."/>
        </authorList>
    </citation>
    <scope>NUCLEOTIDE SEQUENCE</scope>
    <source>
        <strain evidence="5">16-2883</strain>
    </source>
</reference>
<dbReference type="Pfam" id="PF22939">
    <property type="entry name" value="WHD_GPIID"/>
    <property type="match status" value="1"/>
</dbReference>
<accession>A0AAF0IL18</accession>
<evidence type="ECO:0000259" key="3">
    <source>
        <dbReference type="Pfam" id="PF22939"/>
    </source>
</evidence>
<dbReference type="SUPFAM" id="SSF50978">
    <property type="entry name" value="WD40 repeat-like"/>
    <property type="match status" value="1"/>
</dbReference>
<dbReference type="InterPro" id="IPR036322">
    <property type="entry name" value="WD40_repeat_dom_sf"/>
</dbReference>
<dbReference type="Proteomes" id="UP001219355">
    <property type="component" value="Chromosome 4"/>
</dbReference>
<dbReference type="InterPro" id="IPR027417">
    <property type="entry name" value="P-loop_NTPase"/>
</dbReference>
<feature type="domain" description="Nephrocystin 3-like N-terminal" evidence="4">
    <location>
        <begin position="264"/>
        <end position="427"/>
    </location>
</feature>
<feature type="region of interest" description="Disordered" evidence="2">
    <location>
        <begin position="1"/>
        <end position="79"/>
    </location>
</feature>
<dbReference type="Pfam" id="PF24883">
    <property type="entry name" value="NPHP3_N"/>
    <property type="match status" value="1"/>
</dbReference>
<dbReference type="Gene3D" id="2.130.10.10">
    <property type="entry name" value="YVTN repeat-like/Quinoprotein amine dehydrogenase"/>
    <property type="match status" value="3"/>
</dbReference>
<evidence type="ECO:0000313" key="5">
    <source>
        <dbReference type="EMBL" id="WEW60327.1"/>
    </source>
</evidence>
<dbReference type="InterPro" id="IPR056884">
    <property type="entry name" value="NPHP3-like_N"/>
</dbReference>
<dbReference type="Gene3D" id="3.40.50.300">
    <property type="entry name" value="P-loop containing nucleotide triphosphate hydrolases"/>
    <property type="match status" value="1"/>
</dbReference>
<evidence type="ECO:0000259" key="4">
    <source>
        <dbReference type="Pfam" id="PF24883"/>
    </source>
</evidence>
<dbReference type="PANTHER" id="PTHR10039:SF16">
    <property type="entry name" value="GPI INOSITOL-DEACYLASE"/>
    <property type="match status" value="1"/>
</dbReference>
<dbReference type="InterPro" id="IPR054471">
    <property type="entry name" value="GPIID_WHD"/>
</dbReference>
<dbReference type="EMBL" id="CP120630">
    <property type="protein sequence ID" value="WEW60327.1"/>
    <property type="molecule type" value="Genomic_DNA"/>
</dbReference>
<organism evidence="5 6">
    <name type="scientific">Emydomyces testavorans</name>
    <dbReference type="NCBI Taxonomy" id="2070801"/>
    <lineage>
        <taxon>Eukaryota</taxon>
        <taxon>Fungi</taxon>
        <taxon>Dikarya</taxon>
        <taxon>Ascomycota</taxon>
        <taxon>Pezizomycotina</taxon>
        <taxon>Eurotiomycetes</taxon>
        <taxon>Eurotiomycetidae</taxon>
        <taxon>Onygenales</taxon>
        <taxon>Nannizziopsiaceae</taxon>
        <taxon>Emydomyces</taxon>
    </lineage>
</organism>
<keyword evidence="6" id="KW-1185">Reference proteome</keyword>
<gene>
    <name evidence="5" type="ORF">PRK78_005812</name>
</gene>
<protein>
    <recommendedName>
        <fullName evidence="7">NACHT domain-containing protein</fullName>
    </recommendedName>
</protein>
<dbReference type="PANTHER" id="PTHR10039">
    <property type="entry name" value="AMELOGENIN"/>
    <property type="match status" value="1"/>
</dbReference>
<evidence type="ECO:0000313" key="6">
    <source>
        <dbReference type="Proteomes" id="UP001219355"/>
    </source>
</evidence>
<feature type="compositionally biased region" description="Basic and acidic residues" evidence="2">
    <location>
        <begin position="54"/>
        <end position="64"/>
    </location>
</feature>
<feature type="domain" description="GPI inositol-deacylase winged helix" evidence="3">
    <location>
        <begin position="538"/>
        <end position="612"/>
    </location>
</feature>
<feature type="compositionally biased region" description="Basic and acidic residues" evidence="2">
    <location>
        <begin position="10"/>
        <end position="30"/>
    </location>
</feature>
<evidence type="ECO:0000256" key="1">
    <source>
        <dbReference type="ARBA" id="ARBA00022737"/>
    </source>
</evidence>
<name>A0AAF0IL18_9EURO</name>
<dbReference type="InterPro" id="IPR015943">
    <property type="entry name" value="WD40/YVTN_repeat-like_dom_sf"/>
</dbReference>